<feature type="compositionally biased region" description="Polar residues" evidence="5">
    <location>
        <begin position="1"/>
        <end position="12"/>
    </location>
</feature>
<dbReference type="GeneID" id="19144201"/>
<organism evidence="8 9">
    <name type="scientific">Cochliobolus carbonum (strain 26-R-13)</name>
    <name type="common">Maize leaf spot fungus</name>
    <name type="synonym">Bipolaris zeicola</name>
    <dbReference type="NCBI Taxonomy" id="930089"/>
    <lineage>
        <taxon>Eukaryota</taxon>
        <taxon>Fungi</taxon>
        <taxon>Dikarya</taxon>
        <taxon>Ascomycota</taxon>
        <taxon>Pezizomycotina</taxon>
        <taxon>Dothideomycetes</taxon>
        <taxon>Pleosporomycetidae</taxon>
        <taxon>Pleosporales</taxon>
        <taxon>Pleosporineae</taxon>
        <taxon>Pleosporaceae</taxon>
        <taxon>Bipolaris</taxon>
    </lineage>
</organism>
<feature type="transmembrane region" description="Helical" evidence="6">
    <location>
        <begin position="43"/>
        <end position="73"/>
    </location>
</feature>
<dbReference type="HOGENOM" id="CLU_000960_22_1_1"/>
<dbReference type="GO" id="GO:0005886">
    <property type="term" value="C:plasma membrane"/>
    <property type="evidence" value="ECO:0007669"/>
    <property type="project" value="TreeGrafter"/>
</dbReference>
<evidence type="ECO:0000256" key="5">
    <source>
        <dbReference type="SAM" id="MobiDB-lite"/>
    </source>
</evidence>
<feature type="transmembrane region" description="Helical" evidence="6">
    <location>
        <begin position="146"/>
        <end position="166"/>
    </location>
</feature>
<evidence type="ECO:0000259" key="7">
    <source>
        <dbReference type="PROSITE" id="PS50850"/>
    </source>
</evidence>
<feature type="transmembrane region" description="Helical" evidence="6">
    <location>
        <begin position="204"/>
        <end position="224"/>
    </location>
</feature>
<keyword evidence="4 6" id="KW-0472">Membrane</keyword>
<feature type="transmembrane region" description="Helical" evidence="6">
    <location>
        <begin position="280"/>
        <end position="300"/>
    </location>
</feature>
<dbReference type="PROSITE" id="PS50850">
    <property type="entry name" value="MFS"/>
    <property type="match status" value="1"/>
</dbReference>
<dbReference type="RefSeq" id="XP_007717970.1">
    <property type="nucleotide sequence ID" value="XM_007719780.1"/>
</dbReference>
<evidence type="ECO:0000256" key="3">
    <source>
        <dbReference type="ARBA" id="ARBA00022989"/>
    </source>
</evidence>
<keyword evidence="2 6" id="KW-0812">Transmembrane</keyword>
<gene>
    <name evidence="8" type="ORF">COCCADRAFT_110934</name>
</gene>
<name>W6XYD7_COCC2</name>
<dbReference type="InterPro" id="IPR020846">
    <property type="entry name" value="MFS_dom"/>
</dbReference>
<evidence type="ECO:0000256" key="4">
    <source>
        <dbReference type="ARBA" id="ARBA00023136"/>
    </source>
</evidence>
<feature type="transmembrane region" description="Helical" evidence="6">
    <location>
        <begin position="351"/>
        <end position="375"/>
    </location>
</feature>
<sequence>MDEQIVSASSNVKDGVEKQPVKDREDVDANVVPPHSTPSLPKISLISLFSIVMSLGAAAFLGALDATVVAVLTPTLAQEFHSVDAVAWYGAIYLLMSGTTQPLFGKLYNEFSPKWLFITCLIVLQLGSLVCALARNSPTFIVGRAVAGIGAGGILSGALNIVALIVPLHHRAAFTGMIGALECVALIIGPIIGGAIADNIGWRWCFWINLPIGAAVCAILLFFFHPPRSTYSASGVPRSYSEILGNLDYIGAGMIISSLVCLSLALQWGGTKYKWGDGRVVALLVVFGVLFLSASGHQYWKGEKALFPTRLLRQRGFLLSLFNGLCFGGVQYAALYYLPTWFQAIKGETRVGAGIQMLPIVGAIIGVNIVAGITISFTGRLAPFIVIATVLASVGSGLLYTFTPTKSQARIIGYQLIYGAGSGAGVQQAFIGAQAALDPADVTYASASVLLMNSMSGVITLCVCQNLFTNRINALTEVLPGVTKETLQSGFAFLRSTLTPAEFGVAIQTFNSAIQDAFLVAIVLSCASVLGWPFLSWASVKGQKKMNK</sequence>
<feature type="transmembrane region" description="Helical" evidence="6">
    <location>
        <begin position="115"/>
        <end position="134"/>
    </location>
</feature>
<feature type="transmembrane region" description="Helical" evidence="6">
    <location>
        <begin position="517"/>
        <end position="538"/>
    </location>
</feature>
<accession>W6XYD7</accession>
<feature type="transmembrane region" description="Helical" evidence="6">
    <location>
        <begin position="249"/>
        <end position="268"/>
    </location>
</feature>
<dbReference type="EMBL" id="KI964885">
    <property type="protein sequence ID" value="EUC27724.1"/>
    <property type="molecule type" value="Genomic_DNA"/>
</dbReference>
<dbReference type="KEGG" id="bze:COCCADRAFT_110934"/>
<evidence type="ECO:0000313" key="8">
    <source>
        <dbReference type="EMBL" id="EUC27724.1"/>
    </source>
</evidence>
<proteinExistence type="predicted"/>
<dbReference type="CDD" id="cd17502">
    <property type="entry name" value="MFS_Azr1_MDR_like"/>
    <property type="match status" value="1"/>
</dbReference>
<feature type="transmembrane region" description="Helical" evidence="6">
    <location>
        <begin position="85"/>
        <end position="103"/>
    </location>
</feature>
<feature type="transmembrane region" description="Helical" evidence="6">
    <location>
        <begin position="172"/>
        <end position="197"/>
    </location>
</feature>
<dbReference type="Gene3D" id="1.20.1250.20">
    <property type="entry name" value="MFS general substrate transporter like domains"/>
    <property type="match status" value="1"/>
</dbReference>
<feature type="transmembrane region" description="Helical" evidence="6">
    <location>
        <begin position="320"/>
        <end position="339"/>
    </location>
</feature>
<dbReference type="InterPro" id="IPR011701">
    <property type="entry name" value="MFS"/>
</dbReference>
<feature type="transmembrane region" description="Helical" evidence="6">
    <location>
        <begin position="381"/>
        <end position="402"/>
    </location>
</feature>
<evidence type="ECO:0000313" key="9">
    <source>
        <dbReference type="Proteomes" id="UP000053841"/>
    </source>
</evidence>
<dbReference type="InterPro" id="IPR036259">
    <property type="entry name" value="MFS_trans_sf"/>
</dbReference>
<keyword evidence="9" id="KW-1185">Reference proteome</keyword>
<evidence type="ECO:0000256" key="2">
    <source>
        <dbReference type="ARBA" id="ARBA00022692"/>
    </source>
</evidence>
<evidence type="ECO:0000256" key="6">
    <source>
        <dbReference type="SAM" id="Phobius"/>
    </source>
</evidence>
<dbReference type="OrthoDB" id="10021397at2759"/>
<dbReference type="PANTHER" id="PTHR23501">
    <property type="entry name" value="MAJOR FACILITATOR SUPERFAMILY"/>
    <property type="match status" value="1"/>
</dbReference>
<dbReference type="Proteomes" id="UP000053841">
    <property type="component" value="Unassembled WGS sequence"/>
</dbReference>
<dbReference type="SMR" id="W6XYD7"/>
<keyword evidence="3 6" id="KW-1133">Transmembrane helix</keyword>
<protein>
    <recommendedName>
        <fullName evidence="7">Major facilitator superfamily (MFS) profile domain-containing protein</fullName>
    </recommendedName>
</protein>
<reference evidence="8 9" key="1">
    <citation type="journal article" date="2013" name="PLoS Genet.">
        <title>Comparative genome structure, secondary metabolite, and effector coding capacity across Cochliobolus pathogens.</title>
        <authorList>
            <person name="Condon B.J."/>
            <person name="Leng Y."/>
            <person name="Wu D."/>
            <person name="Bushley K.E."/>
            <person name="Ohm R.A."/>
            <person name="Otillar R."/>
            <person name="Martin J."/>
            <person name="Schackwitz W."/>
            <person name="Grimwood J."/>
            <person name="MohdZainudin N."/>
            <person name="Xue C."/>
            <person name="Wang R."/>
            <person name="Manning V.A."/>
            <person name="Dhillon B."/>
            <person name="Tu Z.J."/>
            <person name="Steffenson B.J."/>
            <person name="Salamov A."/>
            <person name="Sun H."/>
            <person name="Lowry S."/>
            <person name="LaButti K."/>
            <person name="Han J."/>
            <person name="Copeland A."/>
            <person name="Lindquist E."/>
            <person name="Barry K."/>
            <person name="Schmutz J."/>
            <person name="Baker S.E."/>
            <person name="Ciuffetti L.M."/>
            <person name="Grigoriev I.V."/>
            <person name="Zhong S."/>
            <person name="Turgeon B.G."/>
        </authorList>
    </citation>
    <scope>NUCLEOTIDE SEQUENCE [LARGE SCALE GENOMIC DNA]</scope>
    <source>
        <strain evidence="8 9">26-R-13</strain>
    </source>
</reference>
<feature type="region of interest" description="Disordered" evidence="5">
    <location>
        <begin position="1"/>
        <end position="33"/>
    </location>
</feature>
<feature type="domain" description="Major facilitator superfamily (MFS) profile" evidence="7">
    <location>
        <begin position="51"/>
        <end position="540"/>
    </location>
</feature>
<dbReference type="PANTHER" id="PTHR23501:SF198">
    <property type="entry name" value="AZOLE RESISTANCE PROTEIN 1-RELATED"/>
    <property type="match status" value="1"/>
</dbReference>
<dbReference type="SUPFAM" id="SSF103473">
    <property type="entry name" value="MFS general substrate transporter"/>
    <property type="match status" value="1"/>
</dbReference>
<dbReference type="Pfam" id="PF07690">
    <property type="entry name" value="MFS_1"/>
    <property type="match status" value="1"/>
</dbReference>
<dbReference type="AlphaFoldDB" id="W6XYD7"/>
<comment type="subcellular location">
    <subcellularLocation>
        <location evidence="1">Membrane</location>
        <topology evidence="1">Multi-pass membrane protein</topology>
    </subcellularLocation>
</comment>
<feature type="compositionally biased region" description="Basic and acidic residues" evidence="5">
    <location>
        <begin position="14"/>
        <end position="27"/>
    </location>
</feature>
<dbReference type="GO" id="GO:0022857">
    <property type="term" value="F:transmembrane transporter activity"/>
    <property type="evidence" value="ECO:0007669"/>
    <property type="project" value="InterPro"/>
</dbReference>
<dbReference type="eggNOG" id="KOG0254">
    <property type="taxonomic scope" value="Eukaryota"/>
</dbReference>
<evidence type="ECO:0000256" key="1">
    <source>
        <dbReference type="ARBA" id="ARBA00004141"/>
    </source>
</evidence>